<evidence type="ECO:0000313" key="1">
    <source>
        <dbReference type="EMBL" id="JAV93833.1"/>
    </source>
</evidence>
<name>A0A1Y1N7F9_PHOPY</name>
<sequence length="107" mass="12158">MCAVLNARPRPYSRVYSQLTLTFQNPMHVVSLLHLSLYLPQRGDGMSRRSGYLVCPSELYLFGRKRISKLGLTAPCEIRNHSPPLEQHNPISLSRVIPATSIFKDHI</sequence>
<dbReference type="EMBL" id="GEZM01010789">
    <property type="protein sequence ID" value="JAV93833.1"/>
    <property type="molecule type" value="Transcribed_RNA"/>
</dbReference>
<accession>A0A1Y1N7F9</accession>
<reference evidence="1" key="1">
    <citation type="journal article" date="2016" name="Sci. Rep.">
        <title>Molecular characterization of firefly nuptial gifts: a multi-omics approach sheds light on postcopulatory sexual selection.</title>
        <authorList>
            <person name="Al-Wathiqui N."/>
            <person name="Fallon T.R."/>
            <person name="South A."/>
            <person name="Weng J.K."/>
            <person name="Lewis S.M."/>
        </authorList>
    </citation>
    <scope>NUCLEOTIDE SEQUENCE</scope>
</reference>
<dbReference type="AlphaFoldDB" id="A0A1Y1N7F9"/>
<protein>
    <submittedName>
        <fullName evidence="1">Uncharacterized protein</fullName>
    </submittedName>
</protein>
<proteinExistence type="predicted"/>
<organism evidence="1">
    <name type="scientific">Photinus pyralis</name>
    <name type="common">Common eastern firefly</name>
    <name type="synonym">Lampyris pyralis</name>
    <dbReference type="NCBI Taxonomy" id="7054"/>
    <lineage>
        <taxon>Eukaryota</taxon>
        <taxon>Metazoa</taxon>
        <taxon>Ecdysozoa</taxon>
        <taxon>Arthropoda</taxon>
        <taxon>Hexapoda</taxon>
        <taxon>Insecta</taxon>
        <taxon>Pterygota</taxon>
        <taxon>Neoptera</taxon>
        <taxon>Endopterygota</taxon>
        <taxon>Coleoptera</taxon>
        <taxon>Polyphaga</taxon>
        <taxon>Elateriformia</taxon>
        <taxon>Elateroidea</taxon>
        <taxon>Lampyridae</taxon>
        <taxon>Lampyrinae</taxon>
        <taxon>Photinus</taxon>
    </lineage>
</organism>